<dbReference type="Proteomes" id="UP001501095">
    <property type="component" value="Unassembled WGS sequence"/>
</dbReference>
<dbReference type="Pfam" id="PF00083">
    <property type="entry name" value="Sugar_tr"/>
    <property type="match status" value="1"/>
</dbReference>
<feature type="transmembrane region" description="Helical" evidence="6">
    <location>
        <begin position="51"/>
        <end position="71"/>
    </location>
</feature>
<proteinExistence type="predicted"/>
<dbReference type="InterPro" id="IPR050189">
    <property type="entry name" value="MFS_Efflux_Transporters"/>
</dbReference>
<dbReference type="InterPro" id="IPR001958">
    <property type="entry name" value="Tet-R_TetA/multi-R_MdtG-like"/>
</dbReference>
<dbReference type="Gene3D" id="1.20.1250.20">
    <property type="entry name" value="MFS general substrate transporter like domains"/>
    <property type="match status" value="1"/>
</dbReference>
<evidence type="ECO:0000256" key="1">
    <source>
        <dbReference type="ARBA" id="ARBA00004651"/>
    </source>
</evidence>
<protein>
    <submittedName>
        <fullName evidence="8">MFS transporter</fullName>
    </submittedName>
</protein>
<dbReference type="Pfam" id="PF07690">
    <property type="entry name" value="MFS_1"/>
    <property type="match status" value="1"/>
</dbReference>
<comment type="caution">
    <text evidence="8">The sequence shown here is derived from an EMBL/GenBank/DDBJ whole genome shotgun (WGS) entry which is preliminary data.</text>
</comment>
<keyword evidence="4 6" id="KW-1133">Transmembrane helix</keyword>
<feature type="transmembrane region" description="Helical" evidence="6">
    <location>
        <begin position="250"/>
        <end position="271"/>
    </location>
</feature>
<feature type="domain" description="Major facilitator superfamily (MFS) profile" evidence="7">
    <location>
        <begin position="18"/>
        <end position="395"/>
    </location>
</feature>
<dbReference type="InterPro" id="IPR011701">
    <property type="entry name" value="MFS"/>
</dbReference>
<evidence type="ECO:0000256" key="4">
    <source>
        <dbReference type="ARBA" id="ARBA00022989"/>
    </source>
</evidence>
<feature type="transmembrane region" description="Helical" evidence="6">
    <location>
        <begin position="370"/>
        <end position="389"/>
    </location>
</feature>
<dbReference type="PRINTS" id="PR01035">
    <property type="entry name" value="TCRTETA"/>
</dbReference>
<dbReference type="PANTHER" id="PTHR43124:SF3">
    <property type="entry name" value="CHLORAMPHENICOL EFFLUX PUMP RV0191"/>
    <property type="match status" value="1"/>
</dbReference>
<name>A0ABP6BCU4_9ACTN</name>
<dbReference type="PROSITE" id="PS50850">
    <property type="entry name" value="MFS"/>
    <property type="match status" value="1"/>
</dbReference>
<dbReference type="SUPFAM" id="SSF103473">
    <property type="entry name" value="MFS general substrate transporter"/>
    <property type="match status" value="1"/>
</dbReference>
<feature type="transmembrane region" description="Helical" evidence="6">
    <location>
        <begin position="170"/>
        <end position="189"/>
    </location>
</feature>
<evidence type="ECO:0000313" key="9">
    <source>
        <dbReference type="Proteomes" id="UP001501095"/>
    </source>
</evidence>
<evidence type="ECO:0000256" key="2">
    <source>
        <dbReference type="ARBA" id="ARBA00022475"/>
    </source>
</evidence>
<keyword evidence="9" id="KW-1185">Reference proteome</keyword>
<accession>A0ABP6BCU4</accession>
<keyword evidence="3 6" id="KW-0812">Transmembrane</keyword>
<dbReference type="RefSeq" id="WP_344543668.1">
    <property type="nucleotide sequence ID" value="NZ_BAAATM010000026.1"/>
</dbReference>
<feature type="transmembrane region" description="Helical" evidence="6">
    <location>
        <begin position="283"/>
        <end position="301"/>
    </location>
</feature>
<feature type="transmembrane region" description="Helical" evidence="6">
    <location>
        <begin position="83"/>
        <end position="102"/>
    </location>
</feature>
<dbReference type="InterPro" id="IPR036259">
    <property type="entry name" value="MFS_trans_sf"/>
</dbReference>
<dbReference type="PANTHER" id="PTHR43124">
    <property type="entry name" value="PURINE EFFLUX PUMP PBUE"/>
    <property type="match status" value="1"/>
</dbReference>
<dbReference type="CDD" id="cd17325">
    <property type="entry name" value="MFS_MdtG_SLC18_like"/>
    <property type="match status" value="1"/>
</dbReference>
<reference evidence="9" key="1">
    <citation type="journal article" date="2019" name="Int. J. Syst. Evol. Microbiol.">
        <title>The Global Catalogue of Microorganisms (GCM) 10K type strain sequencing project: providing services to taxonomists for standard genome sequencing and annotation.</title>
        <authorList>
            <consortium name="The Broad Institute Genomics Platform"/>
            <consortium name="The Broad Institute Genome Sequencing Center for Infectious Disease"/>
            <person name="Wu L."/>
            <person name="Ma J."/>
        </authorList>
    </citation>
    <scope>NUCLEOTIDE SEQUENCE [LARGE SCALE GENOMIC DNA]</scope>
    <source>
        <strain evidence="9">JCM 6924</strain>
    </source>
</reference>
<evidence type="ECO:0000259" key="7">
    <source>
        <dbReference type="PROSITE" id="PS50850"/>
    </source>
</evidence>
<dbReference type="InterPro" id="IPR020846">
    <property type="entry name" value="MFS_dom"/>
</dbReference>
<sequence length="402" mass="39902">MTTPVKPLTAARPRLPAAVWALVCAVFVSSAGAGAIAPVLTERTAELARTAAVPGVVSAYFLARLVCTPIAGRLVTAGLTRRLLPAGLLLTALSTAGAGLAGDYWQLLGLRVVGGVGSTLFTVSAVALLVAAAPPRLRGRAFGVWSVGFEAGTVVGPMVGTGLFTLARSAPFTVTGLCLGLTAAALLFLPRRDGADDGEAGGVVVRMRKVLAHRAYRAALLSNFAVGWGAYGIQVSLVPLFVLARFADGTALASVALTAFAVGNAAVLPVAGRLTDSWGRRPAALLGIALFGAGLGGIGLSGDPVTLVAAAVVTGVGCGVIGPAHGAAVADVLGPDARGGSALASFQLAADVGAVTGPVIAGVAAQAWSFPAAFLLTALVPAVAFVAWLRAPETLPAPARTG</sequence>
<evidence type="ECO:0000256" key="5">
    <source>
        <dbReference type="ARBA" id="ARBA00023136"/>
    </source>
</evidence>
<comment type="subcellular location">
    <subcellularLocation>
        <location evidence="1">Cell membrane</location>
        <topology evidence="1">Multi-pass membrane protein</topology>
    </subcellularLocation>
</comment>
<evidence type="ECO:0000313" key="8">
    <source>
        <dbReference type="EMBL" id="GAA2557338.1"/>
    </source>
</evidence>
<organism evidence="8 9">
    <name type="scientific">Streptomyces levis</name>
    <dbReference type="NCBI Taxonomy" id="285566"/>
    <lineage>
        <taxon>Bacteria</taxon>
        <taxon>Bacillati</taxon>
        <taxon>Actinomycetota</taxon>
        <taxon>Actinomycetes</taxon>
        <taxon>Kitasatosporales</taxon>
        <taxon>Streptomycetaceae</taxon>
        <taxon>Streptomyces</taxon>
    </lineage>
</organism>
<feature type="transmembrane region" description="Helical" evidence="6">
    <location>
        <begin position="108"/>
        <end position="130"/>
    </location>
</feature>
<feature type="transmembrane region" description="Helical" evidence="6">
    <location>
        <begin position="218"/>
        <end position="244"/>
    </location>
</feature>
<keyword evidence="5 6" id="KW-0472">Membrane</keyword>
<evidence type="ECO:0000256" key="6">
    <source>
        <dbReference type="SAM" id="Phobius"/>
    </source>
</evidence>
<feature type="transmembrane region" description="Helical" evidence="6">
    <location>
        <begin position="142"/>
        <end position="164"/>
    </location>
</feature>
<feature type="transmembrane region" description="Helical" evidence="6">
    <location>
        <begin position="342"/>
        <end position="364"/>
    </location>
</feature>
<evidence type="ECO:0000256" key="3">
    <source>
        <dbReference type="ARBA" id="ARBA00022692"/>
    </source>
</evidence>
<dbReference type="EMBL" id="BAAATM010000026">
    <property type="protein sequence ID" value="GAA2557338.1"/>
    <property type="molecule type" value="Genomic_DNA"/>
</dbReference>
<keyword evidence="2" id="KW-1003">Cell membrane</keyword>
<dbReference type="Gene3D" id="1.20.1720.10">
    <property type="entry name" value="Multidrug resistance protein D"/>
    <property type="match status" value="1"/>
</dbReference>
<feature type="transmembrane region" description="Helical" evidence="6">
    <location>
        <begin position="307"/>
        <end position="330"/>
    </location>
</feature>
<gene>
    <name evidence="8" type="ORF">GCM10010423_68690</name>
</gene>
<dbReference type="InterPro" id="IPR005828">
    <property type="entry name" value="MFS_sugar_transport-like"/>
</dbReference>